<evidence type="ECO:0000259" key="3">
    <source>
        <dbReference type="PROSITE" id="PS50113"/>
    </source>
</evidence>
<gene>
    <name evidence="6" type="ORF">CRM82_09270</name>
</gene>
<dbReference type="CDD" id="cd01949">
    <property type="entry name" value="GGDEF"/>
    <property type="match status" value="1"/>
</dbReference>
<comment type="caution">
    <text evidence="6">The sequence shown here is derived from an EMBL/GenBank/DDBJ whole genome shotgun (WGS) entry which is preliminary data.</text>
</comment>
<feature type="domain" description="PAC" evidence="3">
    <location>
        <begin position="268"/>
        <end position="320"/>
    </location>
</feature>
<protein>
    <submittedName>
        <fullName evidence="6">GGDEF domain-containing protein</fullName>
    </submittedName>
</protein>
<dbReference type="SMART" id="SM00052">
    <property type="entry name" value="EAL"/>
    <property type="match status" value="1"/>
</dbReference>
<dbReference type="CDD" id="cd01948">
    <property type="entry name" value="EAL"/>
    <property type="match status" value="1"/>
</dbReference>
<dbReference type="PROSITE" id="PS50112">
    <property type="entry name" value="PAS"/>
    <property type="match status" value="1"/>
</dbReference>
<dbReference type="PROSITE" id="PS50887">
    <property type="entry name" value="GGDEF"/>
    <property type="match status" value="1"/>
</dbReference>
<keyword evidence="1" id="KW-0812">Transmembrane</keyword>
<dbReference type="Pfam" id="PF00990">
    <property type="entry name" value="GGDEF"/>
    <property type="match status" value="1"/>
</dbReference>
<dbReference type="SMART" id="SM00267">
    <property type="entry name" value="GGDEF"/>
    <property type="match status" value="1"/>
</dbReference>
<dbReference type="Gene3D" id="3.20.20.450">
    <property type="entry name" value="EAL domain"/>
    <property type="match status" value="1"/>
</dbReference>
<evidence type="ECO:0000259" key="5">
    <source>
        <dbReference type="PROSITE" id="PS50887"/>
    </source>
</evidence>
<dbReference type="SUPFAM" id="SSF55073">
    <property type="entry name" value="Nucleotide cyclase"/>
    <property type="match status" value="1"/>
</dbReference>
<dbReference type="InterPro" id="IPR029787">
    <property type="entry name" value="Nucleotide_cyclase"/>
</dbReference>
<dbReference type="PROSITE" id="PS50883">
    <property type="entry name" value="EAL"/>
    <property type="match status" value="1"/>
</dbReference>
<dbReference type="SUPFAM" id="SSF55785">
    <property type="entry name" value="PYP-like sensor domain (PAS domain)"/>
    <property type="match status" value="1"/>
</dbReference>
<dbReference type="InterPro" id="IPR043128">
    <property type="entry name" value="Rev_trsase/Diguanyl_cyclase"/>
</dbReference>
<dbReference type="Proteomes" id="UP000220246">
    <property type="component" value="Unassembled WGS sequence"/>
</dbReference>
<dbReference type="STRING" id="1219032.GCA_001515545_02745"/>
<feature type="transmembrane region" description="Helical" evidence="1">
    <location>
        <begin position="148"/>
        <end position="171"/>
    </location>
</feature>
<feature type="domain" description="EAL" evidence="4">
    <location>
        <begin position="509"/>
        <end position="762"/>
    </location>
</feature>
<evidence type="ECO:0000259" key="2">
    <source>
        <dbReference type="PROSITE" id="PS50112"/>
    </source>
</evidence>
<dbReference type="SUPFAM" id="SSF141868">
    <property type="entry name" value="EAL domain-like"/>
    <property type="match status" value="1"/>
</dbReference>
<dbReference type="EMBL" id="PDEA01000001">
    <property type="protein sequence ID" value="PEH88767.1"/>
    <property type="molecule type" value="Genomic_DNA"/>
</dbReference>
<dbReference type="PANTHER" id="PTHR44757:SF2">
    <property type="entry name" value="BIOFILM ARCHITECTURE MAINTENANCE PROTEIN MBAA"/>
    <property type="match status" value="1"/>
</dbReference>
<dbReference type="InterPro" id="IPR001610">
    <property type="entry name" value="PAC"/>
</dbReference>
<reference evidence="7" key="1">
    <citation type="submission" date="2017-09" db="EMBL/GenBank/DDBJ databases">
        <title>FDA dAtabase for Regulatory Grade micrObial Sequences (FDA-ARGOS): Supporting development and validation of Infectious Disease Dx tests.</title>
        <authorList>
            <person name="Minogue T."/>
            <person name="Wolcott M."/>
            <person name="Wasieloski L."/>
            <person name="Aguilar W."/>
            <person name="Moore D."/>
            <person name="Tallon L."/>
            <person name="Sadzewicz L."/>
            <person name="Ott S."/>
            <person name="Zhao X."/>
            <person name="Nagaraj S."/>
            <person name="Vavikolanu K."/>
            <person name="Aluvathingal J."/>
            <person name="Nadendla S."/>
            <person name="Sichtig H."/>
        </authorList>
    </citation>
    <scope>NUCLEOTIDE SEQUENCE [LARGE SCALE GENOMIC DNA]</scope>
    <source>
        <strain evidence="7">FDAARGOS_394</strain>
    </source>
</reference>
<dbReference type="GeneID" id="80800794"/>
<dbReference type="InterPro" id="IPR000700">
    <property type="entry name" value="PAS-assoc_C"/>
</dbReference>
<dbReference type="Pfam" id="PF00563">
    <property type="entry name" value="EAL"/>
    <property type="match status" value="1"/>
</dbReference>
<proteinExistence type="predicted"/>
<dbReference type="SMART" id="SM00086">
    <property type="entry name" value="PAC"/>
    <property type="match status" value="1"/>
</dbReference>
<dbReference type="Pfam" id="PF13426">
    <property type="entry name" value="PAS_9"/>
    <property type="match status" value="1"/>
</dbReference>
<dbReference type="CDD" id="cd00130">
    <property type="entry name" value="PAS"/>
    <property type="match status" value="1"/>
</dbReference>
<name>A0A2A7UU37_COMTR</name>
<feature type="transmembrane region" description="Helical" evidence="1">
    <location>
        <begin position="73"/>
        <end position="93"/>
    </location>
</feature>
<dbReference type="InterPro" id="IPR000160">
    <property type="entry name" value="GGDEF_dom"/>
</dbReference>
<feature type="transmembrane region" description="Helical" evidence="1">
    <location>
        <begin position="46"/>
        <end position="66"/>
    </location>
</feature>
<organism evidence="6 7">
    <name type="scientific">Comamonas terrigena</name>
    <dbReference type="NCBI Taxonomy" id="32013"/>
    <lineage>
        <taxon>Bacteria</taxon>
        <taxon>Pseudomonadati</taxon>
        <taxon>Pseudomonadota</taxon>
        <taxon>Betaproteobacteria</taxon>
        <taxon>Burkholderiales</taxon>
        <taxon>Comamonadaceae</taxon>
        <taxon>Comamonas</taxon>
    </lineage>
</organism>
<keyword evidence="1" id="KW-0472">Membrane</keyword>
<feature type="transmembrane region" description="Helical" evidence="1">
    <location>
        <begin position="20"/>
        <end position="40"/>
    </location>
</feature>
<dbReference type="InterPro" id="IPR001633">
    <property type="entry name" value="EAL_dom"/>
</dbReference>
<feature type="domain" description="GGDEF" evidence="5">
    <location>
        <begin position="358"/>
        <end position="500"/>
    </location>
</feature>
<dbReference type="InterPro" id="IPR035919">
    <property type="entry name" value="EAL_sf"/>
</dbReference>
<dbReference type="AlphaFoldDB" id="A0A2A7UU37"/>
<accession>A0A2A7UU37</accession>
<feature type="domain" description="PAS" evidence="2">
    <location>
        <begin position="195"/>
        <end position="240"/>
    </location>
</feature>
<dbReference type="InterPro" id="IPR052155">
    <property type="entry name" value="Biofilm_reg_signaling"/>
</dbReference>
<dbReference type="InterPro" id="IPR035965">
    <property type="entry name" value="PAS-like_dom_sf"/>
</dbReference>
<evidence type="ECO:0000313" key="6">
    <source>
        <dbReference type="EMBL" id="PEH88767.1"/>
    </source>
</evidence>
<dbReference type="PANTHER" id="PTHR44757">
    <property type="entry name" value="DIGUANYLATE CYCLASE DGCP"/>
    <property type="match status" value="1"/>
</dbReference>
<evidence type="ECO:0000256" key="1">
    <source>
        <dbReference type="SAM" id="Phobius"/>
    </source>
</evidence>
<evidence type="ECO:0000259" key="4">
    <source>
        <dbReference type="PROSITE" id="PS50883"/>
    </source>
</evidence>
<dbReference type="InterPro" id="IPR000014">
    <property type="entry name" value="PAS"/>
</dbReference>
<keyword evidence="7" id="KW-1185">Reference proteome</keyword>
<keyword evidence="1" id="KW-1133">Transmembrane helix</keyword>
<dbReference type="Gene3D" id="3.30.450.20">
    <property type="entry name" value="PAS domain"/>
    <property type="match status" value="1"/>
</dbReference>
<dbReference type="PROSITE" id="PS50113">
    <property type="entry name" value="PAC"/>
    <property type="match status" value="1"/>
</dbReference>
<dbReference type="SMART" id="SM00091">
    <property type="entry name" value="PAS"/>
    <property type="match status" value="1"/>
</dbReference>
<dbReference type="NCBIfam" id="TIGR00254">
    <property type="entry name" value="GGDEF"/>
    <property type="match status" value="1"/>
</dbReference>
<evidence type="ECO:0000313" key="7">
    <source>
        <dbReference type="Proteomes" id="UP000220246"/>
    </source>
</evidence>
<feature type="transmembrane region" description="Helical" evidence="1">
    <location>
        <begin position="99"/>
        <end position="116"/>
    </location>
</feature>
<dbReference type="OrthoDB" id="9813903at2"/>
<dbReference type="Gene3D" id="3.30.70.270">
    <property type="match status" value="1"/>
</dbReference>
<sequence>MQALQRSLSPQDETFSRSLVRLGGIFVALQSVVLAAAYWLEGAPDWPWRLLANAIACSIGMAAWALERKGRWIGATYVLVWGLWGVIVLAALATGGARSHNQLGLPIILLFCGWVLGQQPALWLLAASLGAIMAFKLAQLWGVMGGLVMTWTSVIYTCGMLVLTVVATLLARQHFMSRAAIAEAAQEQLRASEHELRKLSLAVEQCPASIVITDMQTHVVYANQAFLQRSGYALQEVLGRPTREVSITGMDDAQRQEVQELLAKGQTWQGDLRNRRKDGRLVVEDVRVAPLHDEFGVPTHYVELKQDITDRIKAEATIHQLSHYDRITGLPNRFAFLKRLMELKEQSKGLRCEISPCPRHGLLVLDVDRFTNFNDVHGSVQGDQLLRAVAVCLSGLVPANGLLVRNSGDEFAIVLENLAVDVSNAELLTKAFAQRLLEALSADPLWLDGVHDGVRVTCCIGMCVFPELANDSEIEALRRANTALHEAKSRGPGHAVIFQEVMAENASRRYRIEKGLRRAVGEGELRLFLQGQYNAEGVAMGVEALVRWENPERGLLSPGAFIPVAEESDLIVLLGDWMLEQTCRLLVRPELVERRLQLSVNVSARQFLQTDFVAKLQALLAFTEADPSRLTLEVTEGLVLGDFDEAAHRMLQLREMGIQFALDDFGTGYSSMAYLKRLPIQELKIDQSFVRDMNKSQQTEALVEAILWVAHRFGLRVVAEGVETPAQAALLHAWEPKILCQGFLYDQPIPWQAWVARYVQQLQPPVTDTGTEA</sequence>
<dbReference type="RefSeq" id="WP_066538998.1">
    <property type="nucleotide sequence ID" value="NZ_PDEA01000001.1"/>
</dbReference>
<dbReference type="NCBIfam" id="TIGR00229">
    <property type="entry name" value="sensory_box"/>
    <property type="match status" value="1"/>
</dbReference>